<dbReference type="Pfam" id="PF00224">
    <property type="entry name" value="PK"/>
    <property type="match status" value="1"/>
</dbReference>
<dbReference type="GO" id="GO:0030955">
    <property type="term" value="F:potassium ion binding"/>
    <property type="evidence" value="ECO:0007669"/>
    <property type="project" value="InterPro"/>
</dbReference>
<keyword evidence="5 13" id="KW-0808">Transferase</keyword>
<dbReference type="UniPathway" id="UPA00109">
    <property type="reaction ID" value="UER00188"/>
</dbReference>
<evidence type="ECO:0000256" key="1">
    <source>
        <dbReference type="ARBA" id="ARBA00001958"/>
    </source>
</evidence>
<keyword evidence="16" id="KW-1185">Reference proteome</keyword>
<keyword evidence="10 13" id="KW-0460">Magnesium</keyword>
<name>A0A0B7GZH5_TREPH</name>
<dbReference type="InterPro" id="IPR018209">
    <property type="entry name" value="Pyrv_Knase_AS"/>
</dbReference>
<keyword evidence="11 13" id="KW-0324">Glycolysis</keyword>
<comment type="similarity">
    <text evidence="3 13">Belongs to the pyruvate kinase family.</text>
</comment>
<dbReference type="PRINTS" id="PR01050">
    <property type="entry name" value="PYRUVTKNASE"/>
</dbReference>
<keyword evidence="9" id="KW-0067">ATP-binding</keyword>
<dbReference type="SUPFAM" id="SSF51621">
    <property type="entry name" value="Phosphoenolpyruvate/pyruvate domain"/>
    <property type="match status" value="1"/>
</dbReference>
<feature type="domain" description="Pyruvate kinase barrel" evidence="14">
    <location>
        <begin position="6"/>
        <end position="314"/>
    </location>
</feature>
<dbReference type="InterPro" id="IPR015806">
    <property type="entry name" value="Pyrv_Knase_insert_dom_sf"/>
</dbReference>
<dbReference type="Proteomes" id="UP000042527">
    <property type="component" value="Unassembled WGS sequence"/>
</dbReference>
<comment type="pathway">
    <text evidence="2 13">Carbohydrate degradation; glycolysis; pyruvate from D-glyceraldehyde 3-phosphate: step 5/5.</text>
</comment>
<proteinExistence type="inferred from homology"/>
<dbReference type="PANTHER" id="PTHR11817">
    <property type="entry name" value="PYRUVATE KINASE"/>
    <property type="match status" value="1"/>
</dbReference>
<evidence type="ECO:0000256" key="12">
    <source>
        <dbReference type="ARBA" id="ARBA00023317"/>
    </source>
</evidence>
<dbReference type="InterPro" id="IPR040442">
    <property type="entry name" value="Pyrv_kinase-like_dom_sf"/>
</dbReference>
<evidence type="ECO:0000256" key="7">
    <source>
        <dbReference type="ARBA" id="ARBA00022741"/>
    </source>
</evidence>
<dbReference type="Gene3D" id="2.40.33.10">
    <property type="entry name" value="PK beta-barrel domain-like"/>
    <property type="match status" value="1"/>
</dbReference>
<dbReference type="InterPro" id="IPR015793">
    <property type="entry name" value="Pyrv_Knase_brl"/>
</dbReference>
<evidence type="ECO:0000256" key="13">
    <source>
        <dbReference type="RuleBase" id="RU000504"/>
    </source>
</evidence>
<sequence>MRGMLTIAKNSNNMDFLNFAYSLGFKDFRLNMDYEFESYKAIENIKFLNKLDINIYADFQGVKNRIQLPEGNNDLKFNVGDSQDFYLTNNSVYPYITNAEENMKYIKIGQILSIADGKIEGNVISIDENRINVQFSKVDYVIRRNAGCCFIGDNIPSIKITKKACETISKNELITKKMINWVILSFVTSAEEITDFVQSMHKIGIHVMAKIETPEGVESIREVANVVDGFMIGRGDLTNTSKEKFDYYYSEAIKKIMSNKKEFSGIGTFFLSDYSNTKLLSNREKEDILNVKNKGFDYVMLSKEIVNSNYPYETLNMLSELCK</sequence>
<reference evidence="16" key="1">
    <citation type="submission" date="2015-01" db="EMBL/GenBank/DDBJ databases">
        <authorList>
            <person name="Manzoor Shahid"/>
            <person name="Zubair Saima"/>
        </authorList>
    </citation>
    <scope>NUCLEOTIDE SEQUENCE [LARGE SCALE GENOMIC DNA]</scope>
    <source>
        <strain evidence="16">V1</strain>
    </source>
</reference>
<evidence type="ECO:0000256" key="6">
    <source>
        <dbReference type="ARBA" id="ARBA00022723"/>
    </source>
</evidence>
<dbReference type="PROSITE" id="PS00110">
    <property type="entry name" value="PYRUVATE_KINASE"/>
    <property type="match status" value="1"/>
</dbReference>
<evidence type="ECO:0000256" key="3">
    <source>
        <dbReference type="ARBA" id="ARBA00008663"/>
    </source>
</evidence>
<comment type="cofactor">
    <cofactor evidence="1">
        <name>K(+)</name>
        <dbReference type="ChEBI" id="CHEBI:29103"/>
    </cofactor>
</comment>
<dbReference type="SUPFAM" id="SSF50800">
    <property type="entry name" value="PK beta-barrel domain-like"/>
    <property type="match status" value="1"/>
</dbReference>
<dbReference type="InterPro" id="IPR011037">
    <property type="entry name" value="Pyrv_Knase-like_insert_dom_sf"/>
</dbReference>
<evidence type="ECO:0000256" key="4">
    <source>
        <dbReference type="ARBA" id="ARBA00012142"/>
    </source>
</evidence>
<dbReference type="InterPro" id="IPR015813">
    <property type="entry name" value="Pyrv/PenolPyrv_kinase-like_dom"/>
</dbReference>
<keyword evidence="12 15" id="KW-0670">Pyruvate</keyword>
<evidence type="ECO:0000256" key="2">
    <source>
        <dbReference type="ARBA" id="ARBA00004997"/>
    </source>
</evidence>
<dbReference type="InterPro" id="IPR001697">
    <property type="entry name" value="Pyr_Knase"/>
</dbReference>
<dbReference type="Gene3D" id="3.20.20.60">
    <property type="entry name" value="Phosphoenolpyruvate-binding domains"/>
    <property type="match status" value="1"/>
</dbReference>
<comment type="catalytic activity">
    <reaction evidence="13">
        <text>pyruvate + ATP = phosphoenolpyruvate + ADP + H(+)</text>
        <dbReference type="Rhea" id="RHEA:18157"/>
        <dbReference type="ChEBI" id="CHEBI:15361"/>
        <dbReference type="ChEBI" id="CHEBI:15378"/>
        <dbReference type="ChEBI" id="CHEBI:30616"/>
        <dbReference type="ChEBI" id="CHEBI:58702"/>
        <dbReference type="ChEBI" id="CHEBI:456216"/>
        <dbReference type="EC" id="2.7.1.40"/>
    </reaction>
</comment>
<dbReference type="RefSeq" id="WP_044634797.1">
    <property type="nucleotide sequence ID" value="NZ_CDNC01000025.1"/>
</dbReference>
<evidence type="ECO:0000313" key="15">
    <source>
        <dbReference type="EMBL" id="CEM62395.1"/>
    </source>
</evidence>
<organism evidence="15 16">
    <name type="scientific">Treponema phagedenis</name>
    <dbReference type="NCBI Taxonomy" id="162"/>
    <lineage>
        <taxon>Bacteria</taxon>
        <taxon>Pseudomonadati</taxon>
        <taxon>Spirochaetota</taxon>
        <taxon>Spirochaetia</taxon>
        <taxon>Spirochaetales</taxon>
        <taxon>Treponemataceae</taxon>
        <taxon>Treponema</taxon>
    </lineage>
</organism>
<dbReference type="GO" id="GO:0000287">
    <property type="term" value="F:magnesium ion binding"/>
    <property type="evidence" value="ECO:0007669"/>
    <property type="project" value="InterPro"/>
</dbReference>
<keyword evidence="7" id="KW-0547">Nucleotide-binding</keyword>
<dbReference type="GO" id="GO:0016301">
    <property type="term" value="F:kinase activity"/>
    <property type="evidence" value="ECO:0007669"/>
    <property type="project" value="UniProtKB-KW"/>
</dbReference>
<dbReference type="GO" id="GO:0005524">
    <property type="term" value="F:ATP binding"/>
    <property type="evidence" value="ECO:0007669"/>
    <property type="project" value="UniProtKB-KW"/>
</dbReference>
<evidence type="ECO:0000259" key="14">
    <source>
        <dbReference type="Pfam" id="PF00224"/>
    </source>
</evidence>
<dbReference type="GO" id="GO:0004743">
    <property type="term" value="F:pyruvate kinase activity"/>
    <property type="evidence" value="ECO:0007669"/>
    <property type="project" value="UniProtKB-EC"/>
</dbReference>
<evidence type="ECO:0000313" key="16">
    <source>
        <dbReference type="Proteomes" id="UP000042527"/>
    </source>
</evidence>
<keyword evidence="6" id="KW-0479">Metal-binding</keyword>
<dbReference type="EMBL" id="CDNC01000025">
    <property type="protein sequence ID" value="CEM62395.1"/>
    <property type="molecule type" value="Genomic_DNA"/>
</dbReference>
<accession>A0A0B7GZH5</accession>
<gene>
    <name evidence="15" type="ORF">TPHV1_310024</name>
</gene>
<dbReference type="EC" id="2.7.1.40" evidence="4 13"/>
<evidence type="ECO:0000256" key="9">
    <source>
        <dbReference type="ARBA" id="ARBA00022840"/>
    </source>
</evidence>
<evidence type="ECO:0000256" key="11">
    <source>
        <dbReference type="ARBA" id="ARBA00023152"/>
    </source>
</evidence>
<keyword evidence="8 13" id="KW-0418">Kinase</keyword>
<protein>
    <recommendedName>
        <fullName evidence="4 13">Pyruvate kinase</fullName>
        <ecNumber evidence="4 13">2.7.1.40</ecNumber>
    </recommendedName>
</protein>
<evidence type="ECO:0000256" key="5">
    <source>
        <dbReference type="ARBA" id="ARBA00022679"/>
    </source>
</evidence>
<evidence type="ECO:0000256" key="8">
    <source>
        <dbReference type="ARBA" id="ARBA00022777"/>
    </source>
</evidence>
<evidence type="ECO:0000256" key="10">
    <source>
        <dbReference type="ARBA" id="ARBA00022842"/>
    </source>
</evidence>
<dbReference type="AlphaFoldDB" id="A0A0B7GZH5"/>